<keyword evidence="2" id="KW-1185">Reference proteome</keyword>
<name>A0A3R7F5Y8_CLOSI</name>
<protein>
    <submittedName>
        <fullName evidence="1">Uncharacterized protein</fullName>
    </submittedName>
</protein>
<comment type="caution">
    <text evidence="1">The sequence shown here is derived from an EMBL/GenBank/DDBJ whole genome shotgun (WGS) entry which is preliminary data.</text>
</comment>
<reference evidence="1 2" key="1">
    <citation type="journal article" date="2018" name="Biotechnol. Adv.">
        <title>Improved genomic resources and new bioinformatic workflow for the carcinogenic parasite Clonorchis sinensis: Biotechnological implications.</title>
        <authorList>
            <person name="Wang D."/>
            <person name="Korhonen P.K."/>
            <person name="Gasser R.B."/>
            <person name="Young N.D."/>
        </authorList>
    </citation>
    <scope>NUCLEOTIDE SEQUENCE [LARGE SCALE GENOMIC DNA]</scope>
    <source>
        <strain evidence="1">Cs-k2</strain>
    </source>
</reference>
<accession>A0A3R7F5Y8</accession>
<sequence>MSHRKTIDKPAIHAWGEMPQWLERGFTDQKVRASNPHSASRLLLFRFGQPGSISASSFLWLVW</sequence>
<dbReference type="Proteomes" id="UP000286415">
    <property type="component" value="Unassembled WGS sequence"/>
</dbReference>
<dbReference type="AlphaFoldDB" id="A0A3R7F5Y8"/>
<reference evidence="1 2" key="2">
    <citation type="journal article" date="2021" name="Genomics">
        <title>High-quality reference genome for Clonorchis sinensis.</title>
        <authorList>
            <person name="Young N.D."/>
            <person name="Stroehlein A.J."/>
            <person name="Kinkar L."/>
            <person name="Wang T."/>
            <person name="Sohn W.M."/>
            <person name="Chang B.C.H."/>
            <person name="Kaur P."/>
            <person name="Weisz D."/>
            <person name="Dudchenko O."/>
            <person name="Aiden E.L."/>
            <person name="Korhonen P.K."/>
            <person name="Gasser R.B."/>
        </authorList>
    </citation>
    <scope>NUCLEOTIDE SEQUENCE [LARGE SCALE GENOMIC DNA]</scope>
    <source>
        <strain evidence="1">Cs-k2</strain>
    </source>
</reference>
<gene>
    <name evidence="1" type="ORF">CSKR_101259</name>
</gene>
<dbReference type="InParanoid" id="A0A3R7F5Y8"/>
<dbReference type="EMBL" id="NIRI02000077">
    <property type="protein sequence ID" value="KAG5441029.1"/>
    <property type="molecule type" value="Genomic_DNA"/>
</dbReference>
<evidence type="ECO:0000313" key="2">
    <source>
        <dbReference type="Proteomes" id="UP000286415"/>
    </source>
</evidence>
<proteinExistence type="predicted"/>
<organism evidence="1 2">
    <name type="scientific">Clonorchis sinensis</name>
    <name type="common">Chinese liver fluke</name>
    <dbReference type="NCBI Taxonomy" id="79923"/>
    <lineage>
        <taxon>Eukaryota</taxon>
        <taxon>Metazoa</taxon>
        <taxon>Spiralia</taxon>
        <taxon>Lophotrochozoa</taxon>
        <taxon>Platyhelminthes</taxon>
        <taxon>Trematoda</taxon>
        <taxon>Digenea</taxon>
        <taxon>Opisthorchiida</taxon>
        <taxon>Opisthorchiata</taxon>
        <taxon>Opisthorchiidae</taxon>
        <taxon>Clonorchis</taxon>
    </lineage>
</organism>
<evidence type="ECO:0000313" key="1">
    <source>
        <dbReference type="EMBL" id="KAG5441029.1"/>
    </source>
</evidence>